<dbReference type="Gene3D" id="1.10.510.10">
    <property type="entry name" value="Transferase(Phosphotransferase) domain 1"/>
    <property type="match status" value="1"/>
</dbReference>
<dbReference type="SUPFAM" id="SSF56112">
    <property type="entry name" value="Protein kinase-like (PK-like)"/>
    <property type="match status" value="1"/>
</dbReference>
<keyword evidence="3" id="KW-1185">Reference proteome</keyword>
<dbReference type="KEGG" id="oxy:HCG48_05720"/>
<dbReference type="EMBL" id="CP051167">
    <property type="protein sequence ID" value="QIZ70131.1"/>
    <property type="molecule type" value="Genomic_DNA"/>
</dbReference>
<evidence type="ECO:0000313" key="3">
    <source>
        <dbReference type="Proteomes" id="UP000500857"/>
    </source>
</evidence>
<dbReference type="GO" id="GO:0004672">
    <property type="term" value="F:protein kinase activity"/>
    <property type="evidence" value="ECO:0007669"/>
    <property type="project" value="InterPro"/>
</dbReference>
<evidence type="ECO:0000313" key="2">
    <source>
        <dbReference type="EMBL" id="QIZ70131.1"/>
    </source>
</evidence>
<dbReference type="PROSITE" id="PS50011">
    <property type="entry name" value="PROTEIN_KINASE_DOM"/>
    <property type="match status" value="1"/>
</dbReference>
<dbReference type="RefSeq" id="WP_168568288.1">
    <property type="nucleotide sequence ID" value="NZ_CP051167.1"/>
</dbReference>
<evidence type="ECO:0000259" key="1">
    <source>
        <dbReference type="PROSITE" id="PS50011"/>
    </source>
</evidence>
<organism evidence="2 3">
    <name type="scientific">Oxynema aestuarii AP17</name>
    <dbReference type="NCBI Taxonomy" id="2064643"/>
    <lineage>
        <taxon>Bacteria</taxon>
        <taxon>Bacillati</taxon>
        <taxon>Cyanobacteriota</taxon>
        <taxon>Cyanophyceae</taxon>
        <taxon>Oscillatoriophycideae</taxon>
        <taxon>Oscillatoriales</taxon>
        <taxon>Oscillatoriaceae</taxon>
        <taxon>Oxynema</taxon>
        <taxon>Oxynema aestuarii</taxon>
    </lineage>
</organism>
<sequence length="628" mass="70841">MDIYINGNRIHLTPTQSIGKGGEADIYDIGGGKALKLFKQPNHPDYQDWPEQQQAAFDRLAEHQYKLRLFPKNLPIRVVQPQEFAMNAIGDTILGYTMRRIKAAEVLMRYSDRAFRQSGISHQSVIEIFQDLHQTVSDIHKVGVVIGDFNDLNVLIRQNRAYIIDADSFGTQTFACRVFTARFLDPLLCDPNYTKPVLNGSYSPLSDWYAFSVMLMQCLLFVHPFGGVYKPKDTSKRIPQDARSLHGISIFHPEVKYPKPAIPYKVLPDELLDYFYSCFTSDRREPFDRALLDRLQWTKCTACGLEHARPTCPDCTPSTPAPVPTPVVTQVRGTVSATSVFFTEGVILFALVQGDRLRWVYYDCGEFKREDGNTILAGKLDPEVHFRIRGEVTLIGKAGHMVTLTPGEPPQREAIETRAIASQQGEVFDANETCRYWIYNGQLLRDGDLGPEYIGDVLAGQTQFWVGETFGFGFYRAGDLNVAFVFHTRRKGIYDRVTLPRSPGPTIDMHCIFSRDRCWVFSITELNGETWHHCAIVRPDGSVEATAQVRPDGKSWLSVIRGHCAIDPFLFAATDDGIVRVEVQNGQIVTTKEFPDTEPFVNSESQLFPGPKGLYVVNSQEILLLSMS</sequence>
<gene>
    <name evidence="2" type="ORF">HCG48_05720</name>
</gene>
<dbReference type="InterPro" id="IPR000719">
    <property type="entry name" value="Prot_kinase_dom"/>
</dbReference>
<name>A0A6H1TUA2_9CYAN</name>
<feature type="domain" description="Protein kinase" evidence="1">
    <location>
        <begin position="12"/>
        <end position="310"/>
    </location>
</feature>
<dbReference type="Proteomes" id="UP000500857">
    <property type="component" value="Chromosome"/>
</dbReference>
<protein>
    <recommendedName>
        <fullName evidence="1">Protein kinase domain-containing protein</fullName>
    </recommendedName>
</protein>
<proteinExistence type="predicted"/>
<dbReference type="GO" id="GO:0005524">
    <property type="term" value="F:ATP binding"/>
    <property type="evidence" value="ECO:0007669"/>
    <property type="project" value="InterPro"/>
</dbReference>
<accession>A0A6H1TUA2</accession>
<dbReference type="AlphaFoldDB" id="A0A6H1TUA2"/>
<dbReference type="InterPro" id="IPR011009">
    <property type="entry name" value="Kinase-like_dom_sf"/>
</dbReference>
<reference evidence="2 3" key="1">
    <citation type="submission" date="2020-04" db="EMBL/GenBank/DDBJ databases">
        <authorList>
            <person name="Basu S."/>
            <person name="Maruthanayagam V."/>
            <person name="Chakraborty S."/>
            <person name="Pramanik A."/>
            <person name="Mukherjee J."/>
            <person name="Brink B."/>
        </authorList>
    </citation>
    <scope>NUCLEOTIDE SEQUENCE [LARGE SCALE GENOMIC DNA]</scope>
    <source>
        <strain evidence="2 3">AP17</strain>
    </source>
</reference>